<name>W5UUQ2_9BACT</name>
<keyword evidence="2" id="KW-1185">Reference proteome</keyword>
<dbReference type="STRING" id="743966.MYB_02720"/>
<proteinExistence type="predicted"/>
<dbReference type="Proteomes" id="UP000019229">
    <property type="component" value="Chromosome"/>
</dbReference>
<reference evidence="1 2" key="1">
    <citation type="journal article" date="2014" name="Genome Announc.">
        <title>Complete Genome Sequence of Mycoplasma bovoculi Strain M165/69T (ATCC 29104).</title>
        <authorList>
            <person name="Calcutt M.J."/>
            <person name="Foecking M.F."/>
        </authorList>
    </citation>
    <scope>NUCLEOTIDE SEQUENCE [LARGE SCALE GENOMIC DNA]</scope>
    <source>
        <strain evidence="1">M165/69</strain>
    </source>
</reference>
<sequence length="496" mass="58575">MSDQCKCLFKEAFFNFESYIRGKNINFLIGAGASAGVYNTLKINDYFSFEDLITLSGWDELTKQVLYLFFYEKVIKPMFEIETEINKATQDEESDFAKVFQNYKDFIEKLYIFLQNESNDRPRKINIFTTNYDLFFEHAYDKVSSNFPLSIFNDGSKGIFNKVVDVNYFNFNTWQSGITDKYEYSVPTINLLKLHGSISWVVDENKEIKSVFNLDKNKPLVDIKKDNLSNKIEEISNLSEKPKTNILLNTQINFSDSNENIIKNINDLIDDLSGEEQVKDVITNYIENNTSLDKCLKQIKTHRDKTESNNCEKYIVKFLKYIKAKVFEFLVKQEQLKINGEIKKEIDKNEEVKQKLKKFDENYKNISIVNPDKGKFSSTLFQQNYFEFLRFFNYELEKPQTILIVFGFSFQDEHIRNIVKRALYNKELLVLAIAYGQSDYENMEEHFSHIDNFKYLLCSSKNCNYRGKYDNIEKGNFDFLVNNLFRFIDIKKSSER</sequence>
<dbReference type="RefSeq" id="WP_022935395.1">
    <property type="nucleotide sequence ID" value="NZ_CP007154.1"/>
</dbReference>
<dbReference type="EMBL" id="CP007154">
    <property type="protein sequence ID" value="AHH45545.1"/>
    <property type="molecule type" value="Genomic_DNA"/>
</dbReference>
<dbReference type="PATRIC" id="fig|743966.3.peg.547"/>
<evidence type="ECO:0000313" key="1">
    <source>
        <dbReference type="EMBL" id="AHH45545.1"/>
    </source>
</evidence>
<dbReference type="SUPFAM" id="SSF52467">
    <property type="entry name" value="DHS-like NAD/FAD-binding domain"/>
    <property type="match status" value="1"/>
</dbReference>
<dbReference type="AlphaFoldDB" id="W5UUQ2"/>
<dbReference type="OrthoDB" id="9808492at2"/>
<accession>W5UUQ2</accession>
<organism evidence="1 2">
    <name type="scientific">Mesomycoplasma bovoculi M165/69</name>
    <dbReference type="NCBI Taxonomy" id="743966"/>
    <lineage>
        <taxon>Bacteria</taxon>
        <taxon>Bacillati</taxon>
        <taxon>Mycoplasmatota</taxon>
        <taxon>Mycoplasmoidales</taxon>
        <taxon>Metamycoplasmataceae</taxon>
        <taxon>Mesomycoplasma</taxon>
    </lineage>
</organism>
<dbReference type="KEGG" id="mbc:MYB_02720"/>
<dbReference type="HOGENOM" id="CLU_042788_0_0_14"/>
<protein>
    <submittedName>
        <fullName evidence="1">Uncharacterized protein</fullName>
    </submittedName>
</protein>
<dbReference type="eggNOG" id="ENOG502Z7ZR">
    <property type="taxonomic scope" value="Bacteria"/>
</dbReference>
<dbReference type="InterPro" id="IPR029035">
    <property type="entry name" value="DHS-like_NAD/FAD-binding_dom"/>
</dbReference>
<evidence type="ECO:0000313" key="2">
    <source>
        <dbReference type="Proteomes" id="UP000019229"/>
    </source>
</evidence>
<gene>
    <name evidence="1" type="ORF">MYB_02720</name>
</gene>